<reference evidence="10" key="1">
    <citation type="submission" date="2022-01" db="EMBL/GenBank/DDBJ databases">
        <authorList>
            <person name="King R."/>
        </authorList>
    </citation>
    <scope>NUCLEOTIDE SEQUENCE</scope>
</reference>
<dbReference type="OrthoDB" id="196103at2759"/>
<evidence type="ECO:0000313" key="10">
    <source>
        <dbReference type="EMBL" id="CAG9834414.1"/>
    </source>
</evidence>
<evidence type="ECO:0000256" key="2">
    <source>
        <dbReference type="ARBA" id="ARBA00009172"/>
    </source>
</evidence>
<name>A0A9N9XD24_DIABA</name>
<protein>
    <recommendedName>
        <fullName evidence="7">UNC93-like protein MFSD11</fullName>
    </recommendedName>
    <alternativeName>
        <fullName evidence="8">Major facilitator superfamily domain-containing protein 11</fullName>
    </alternativeName>
</protein>
<gene>
    <name evidence="10" type="ORF">DIABBA_LOCUS7717</name>
</gene>
<feature type="transmembrane region" description="Helical" evidence="9">
    <location>
        <begin position="137"/>
        <end position="157"/>
    </location>
</feature>
<evidence type="ECO:0000256" key="6">
    <source>
        <dbReference type="ARBA" id="ARBA00023180"/>
    </source>
</evidence>
<comment type="similarity">
    <text evidence="2">Belongs to the unc-93 family.</text>
</comment>
<feature type="transmembrane region" description="Helical" evidence="9">
    <location>
        <begin position="6"/>
        <end position="26"/>
    </location>
</feature>
<dbReference type="Gene3D" id="1.20.1250.20">
    <property type="entry name" value="MFS general substrate transporter like domains"/>
    <property type="match status" value="2"/>
</dbReference>
<dbReference type="InterPro" id="IPR010291">
    <property type="entry name" value="Ion_channel_UNC-93"/>
</dbReference>
<dbReference type="PANTHER" id="PTHR23294:SF0">
    <property type="entry name" value="UNC93-LIKE PROTEIN MFSD11"/>
    <property type="match status" value="1"/>
</dbReference>
<evidence type="ECO:0000256" key="7">
    <source>
        <dbReference type="ARBA" id="ARBA00040302"/>
    </source>
</evidence>
<organism evidence="10 11">
    <name type="scientific">Diabrotica balteata</name>
    <name type="common">Banded cucumber beetle</name>
    <dbReference type="NCBI Taxonomy" id="107213"/>
    <lineage>
        <taxon>Eukaryota</taxon>
        <taxon>Metazoa</taxon>
        <taxon>Ecdysozoa</taxon>
        <taxon>Arthropoda</taxon>
        <taxon>Hexapoda</taxon>
        <taxon>Insecta</taxon>
        <taxon>Pterygota</taxon>
        <taxon>Neoptera</taxon>
        <taxon>Endopterygota</taxon>
        <taxon>Coleoptera</taxon>
        <taxon>Polyphaga</taxon>
        <taxon>Cucujiformia</taxon>
        <taxon>Chrysomeloidea</taxon>
        <taxon>Chrysomelidae</taxon>
        <taxon>Galerucinae</taxon>
        <taxon>Diabroticina</taxon>
        <taxon>Diabroticites</taxon>
        <taxon>Diabrotica</taxon>
    </lineage>
</organism>
<dbReference type="GO" id="GO:0016020">
    <property type="term" value="C:membrane"/>
    <property type="evidence" value="ECO:0007669"/>
    <property type="project" value="UniProtKB-SubCell"/>
</dbReference>
<evidence type="ECO:0000256" key="1">
    <source>
        <dbReference type="ARBA" id="ARBA00004141"/>
    </source>
</evidence>
<feature type="transmembrane region" description="Helical" evidence="9">
    <location>
        <begin position="47"/>
        <end position="64"/>
    </location>
</feature>
<proteinExistence type="inferred from homology"/>
<dbReference type="AlphaFoldDB" id="A0A9N9XD24"/>
<feature type="transmembrane region" description="Helical" evidence="9">
    <location>
        <begin position="99"/>
        <end position="117"/>
    </location>
</feature>
<evidence type="ECO:0000313" key="11">
    <source>
        <dbReference type="Proteomes" id="UP001153709"/>
    </source>
</evidence>
<dbReference type="PANTHER" id="PTHR23294">
    <property type="entry name" value="ET TRANSLATION PRODUCT-RELATED"/>
    <property type="match status" value="1"/>
</dbReference>
<feature type="transmembrane region" description="Helical" evidence="9">
    <location>
        <begin position="169"/>
        <end position="189"/>
    </location>
</feature>
<feature type="transmembrane region" description="Helical" evidence="9">
    <location>
        <begin position="393"/>
        <end position="414"/>
    </location>
</feature>
<evidence type="ECO:0000256" key="3">
    <source>
        <dbReference type="ARBA" id="ARBA00022692"/>
    </source>
</evidence>
<sequence>MDKSLLNIVLLGLAFMLVFAAFQTMTNIQKTITDSIIKDKPSYKGDAYYSQAIIYVFFSLFNWSAPSVINMIGPKLSMFIGGIVYVLFMLQFLLPTDWGLYLCSAVLGIGAAMIWTGQGNYLTLNSTRKLITRNSGIFWALLQLSMLGGNTFVFFAFRGKDQIDKTTRIFVIITLSAIAVGGLVMLFLLPKAYKDDEDDVEEIHHSGPIDAFIGAVKLFITMKMFFLNFTFFYTGLELGFFSGIYSSCIGFTTQFKNRKALVGVSGILMGVGEVIGGAVFGIFGHKTVFWGRGPVVGTGLVLHALAFILIFLNLTNDSPFEDTYKSAIITSSSGLAVFCSFLLGLGDAIFNTQIFSILGSVYADNSAPAFAIFKFSQSVGAAVTFATAKLLGLHIQLLILLIMAIVGTVLFILVDRSSSSKDA</sequence>
<keyword evidence="3 9" id="KW-0812">Transmembrane</keyword>
<feature type="transmembrane region" description="Helical" evidence="9">
    <location>
        <begin position="295"/>
        <end position="315"/>
    </location>
</feature>
<feature type="transmembrane region" description="Helical" evidence="9">
    <location>
        <begin position="76"/>
        <end position="94"/>
    </location>
</feature>
<dbReference type="InterPro" id="IPR051617">
    <property type="entry name" value="UNC-93-like_regulator"/>
</dbReference>
<evidence type="ECO:0000256" key="5">
    <source>
        <dbReference type="ARBA" id="ARBA00023136"/>
    </source>
</evidence>
<comment type="subcellular location">
    <subcellularLocation>
        <location evidence="1">Membrane</location>
        <topology evidence="1">Multi-pass membrane protein</topology>
    </subcellularLocation>
</comment>
<keyword evidence="5 9" id="KW-0472">Membrane</keyword>
<feature type="transmembrane region" description="Helical" evidence="9">
    <location>
        <begin position="225"/>
        <end position="248"/>
    </location>
</feature>
<evidence type="ECO:0000256" key="4">
    <source>
        <dbReference type="ARBA" id="ARBA00022989"/>
    </source>
</evidence>
<dbReference type="Proteomes" id="UP001153709">
    <property type="component" value="Chromosome 5"/>
</dbReference>
<feature type="transmembrane region" description="Helical" evidence="9">
    <location>
        <begin position="260"/>
        <end position="283"/>
    </location>
</feature>
<keyword evidence="11" id="KW-1185">Reference proteome</keyword>
<keyword evidence="4 9" id="KW-1133">Transmembrane helix</keyword>
<dbReference type="InterPro" id="IPR036259">
    <property type="entry name" value="MFS_trans_sf"/>
</dbReference>
<evidence type="ECO:0000256" key="9">
    <source>
        <dbReference type="SAM" id="Phobius"/>
    </source>
</evidence>
<feature type="transmembrane region" description="Helical" evidence="9">
    <location>
        <begin position="327"/>
        <end position="350"/>
    </location>
</feature>
<dbReference type="SUPFAM" id="SSF103473">
    <property type="entry name" value="MFS general substrate transporter"/>
    <property type="match status" value="1"/>
</dbReference>
<accession>A0A9N9XD24</accession>
<evidence type="ECO:0000256" key="8">
    <source>
        <dbReference type="ARBA" id="ARBA00041910"/>
    </source>
</evidence>
<keyword evidence="6" id="KW-0325">Glycoprotein</keyword>
<dbReference type="Pfam" id="PF05978">
    <property type="entry name" value="UNC-93"/>
    <property type="match status" value="1"/>
</dbReference>
<dbReference type="EMBL" id="OU898280">
    <property type="protein sequence ID" value="CAG9834414.1"/>
    <property type="molecule type" value="Genomic_DNA"/>
</dbReference>